<keyword evidence="1" id="KW-0812">Transmembrane</keyword>
<name>A0A5S9P9R8_9GAMM</name>
<evidence type="ECO:0000313" key="3">
    <source>
        <dbReference type="Proteomes" id="UP000434580"/>
    </source>
</evidence>
<reference evidence="2 3" key="1">
    <citation type="submission" date="2019-11" db="EMBL/GenBank/DDBJ databases">
        <authorList>
            <person name="Holert J."/>
        </authorList>
    </citation>
    <scope>NUCLEOTIDE SEQUENCE [LARGE SCALE GENOMIC DNA]</scope>
    <source>
        <strain evidence="2">BC5_2</strain>
    </source>
</reference>
<organism evidence="2 3">
    <name type="scientific">BD1-7 clade bacterium</name>
    <dbReference type="NCBI Taxonomy" id="2029982"/>
    <lineage>
        <taxon>Bacteria</taxon>
        <taxon>Pseudomonadati</taxon>
        <taxon>Pseudomonadota</taxon>
        <taxon>Gammaproteobacteria</taxon>
        <taxon>Cellvibrionales</taxon>
        <taxon>Spongiibacteraceae</taxon>
        <taxon>BD1-7 clade</taxon>
    </lineage>
</organism>
<protein>
    <submittedName>
        <fullName evidence="2">Uncharacterized protein</fullName>
    </submittedName>
</protein>
<proteinExistence type="predicted"/>
<gene>
    <name evidence="2" type="ORF">DPBNPPHM_03892</name>
</gene>
<keyword evidence="1" id="KW-0472">Membrane</keyword>
<evidence type="ECO:0000256" key="1">
    <source>
        <dbReference type="SAM" id="Phobius"/>
    </source>
</evidence>
<dbReference type="EMBL" id="CACSII010000009">
    <property type="protein sequence ID" value="CAA0101324.1"/>
    <property type="molecule type" value="Genomic_DNA"/>
</dbReference>
<dbReference type="AlphaFoldDB" id="A0A5S9P9R8"/>
<dbReference type="Proteomes" id="UP000434580">
    <property type="component" value="Unassembled WGS sequence"/>
</dbReference>
<evidence type="ECO:0000313" key="2">
    <source>
        <dbReference type="EMBL" id="CAA0101324.1"/>
    </source>
</evidence>
<accession>A0A5S9P9R8</accession>
<keyword evidence="1" id="KW-1133">Transmembrane helix</keyword>
<feature type="transmembrane region" description="Helical" evidence="1">
    <location>
        <begin position="48"/>
        <end position="68"/>
    </location>
</feature>
<sequence>MTVFETLVGSEGSAIFENTRTSHLLESQVLLAKIGAKASHLCANLLHMYLQVFKYIHAIYIVIAAFLYDDDTP</sequence>